<comment type="caution">
    <text evidence="1">The sequence shown here is derived from an EMBL/GenBank/DDBJ whole genome shotgun (WGS) entry which is preliminary data.</text>
</comment>
<organism evidence="1 2">
    <name type="scientific">Flavilitoribacter nigricans (strain ATCC 23147 / DSM 23189 / NBRC 102662 / NCIMB 1420 / SS-2)</name>
    <name type="common">Lewinella nigricans</name>
    <dbReference type="NCBI Taxonomy" id="1122177"/>
    <lineage>
        <taxon>Bacteria</taxon>
        <taxon>Pseudomonadati</taxon>
        <taxon>Bacteroidota</taxon>
        <taxon>Saprospiria</taxon>
        <taxon>Saprospirales</taxon>
        <taxon>Lewinellaceae</taxon>
        <taxon>Flavilitoribacter</taxon>
    </lineage>
</organism>
<dbReference type="InterPro" id="IPR050583">
    <property type="entry name" value="Mycobacterial_A85_antigen"/>
</dbReference>
<dbReference type="SUPFAM" id="SSF53474">
    <property type="entry name" value="alpha/beta-Hydrolases"/>
    <property type="match status" value="1"/>
</dbReference>
<dbReference type="AlphaFoldDB" id="A0A2D0NC01"/>
<keyword evidence="2" id="KW-1185">Reference proteome</keyword>
<dbReference type="Proteomes" id="UP000223913">
    <property type="component" value="Unassembled WGS sequence"/>
</dbReference>
<reference evidence="1 2" key="1">
    <citation type="submission" date="2017-10" db="EMBL/GenBank/DDBJ databases">
        <title>The draft genome sequence of Lewinella nigricans NBRC 102662.</title>
        <authorList>
            <person name="Wang K."/>
        </authorList>
    </citation>
    <scope>NUCLEOTIDE SEQUENCE [LARGE SCALE GENOMIC DNA]</scope>
    <source>
        <strain evidence="1 2">NBRC 102662</strain>
    </source>
</reference>
<dbReference type="PANTHER" id="PTHR48098">
    <property type="entry name" value="ENTEROCHELIN ESTERASE-RELATED"/>
    <property type="match status" value="1"/>
</dbReference>
<dbReference type="EMBL" id="PDUD01000019">
    <property type="protein sequence ID" value="PHN06042.1"/>
    <property type="molecule type" value="Genomic_DNA"/>
</dbReference>
<evidence type="ECO:0000313" key="2">
    <source>
        <dbReference type="Proteomes" id="UP000223913"/>
    </source>
</evidence>
<proteinExistence type="predicted"/>
<dbReference type="Gene3D" id="3.40.50.1820">
    <property type="entry name" value="alpha/beta hydrolase"/>
    <property type="match status" value="1"/>
</dbReference>
<dbReference type="InterPro" id="IPR029058">
    <property type="entry name" value="AB_hydrolase_fold"/>
</dbReference>
<dbReference type="OrthoDB" id="9768282at2"/>
<protein>
    <recommendedName>
        <fullName evidence="3">Esterase</fullName>
    </recommendedName>
</protein>
<dbReference type="Pfam" id="PF00756">
    <property type="entry name" value="Esterase"/>
    <property type="match status" value="1"/>
</dbReference>
<name>A0A2D0NC01_FLAN2</name>
<dbReference type="InterPro" id="IPR000801">
    <property type="entry name" value="Esterase-like"/>
</dbReference>
<accession>A0A2D0NC01</accession>
<evidence type="ECO:0000313" key="1">
    <source>
        <dbReference type="EMBL" id="PHN06042.1"/>
    </source>
</evidence>
<sequence length="517" mass="59563">MGTKNPTNMSKTSYIFYCFFLIQFLSCRMPAQPTTTLGFEVRVADDLQADFPEDGRVFIFLNNSNRRSLITSWPSPGLQVFARNVEDWTGAEPLLLDDTQVWTQKADFILSGVPEGIWYVQVVWDHDREESRIGATGNMYSPVTRIEVGDTDVFEIELSEQFGPLEVVDHKFVREVDQVSESLSQFWDKEVHVKASVLLPASWYDEPDRKYPVRYNIAGYGGRYTRVNRLVNSEEFFDWWMSDDAPQMIQVFLDGEGPFGDSYQMDSDNSGPYGTNLVEELIPLIERDFRGLGTPESRFVDGCSTGGWVSLALQLYYPDFFNGVWSYSPDAIEFENYQLVNIYKDENEYVNEWGNLRPLARDIYGDPRMTVKDFLQFENVLGWSDTYVTSGSQFSAHTALYSPKGADGLPAPMFDPHTGVIDREVAEHWKKYDMKILLQENWPELGPKLQGKIYIWMGDMDNFYLNPATRAFDDFIQRTTNPKSDATIVFEPMQGHCAGFDHREILEMMWAKWEGKE</sequence>
<gene>
    <name evidence="1" type="ORF">CRP01_13815</name>
</gene>
<dbReference type="PANTHER" id="PTHR48098:SF3">
    <property type="entry name" value="IRON(III) ENTEROBACTIN ESTERASE"/>
    <property type="match status" value="1"/>
</dbReference>
<evidence type="ECO:0008006" key="3">
    <source>
        <dbReference type="Google" id="ProtNLM"/>
    </source>
</evidence>